<dbReference type="GO" id="GO:0016020">
    <property type="term" value="C:membrane"/>
    <property type="evidence" value="ECO:0007669"/>
    <property type="project" value="UniProtKB-SubCell"/>
</dbReference>
<keyword evidence="4 9" id="KW-0863">Zinc-finger</keyword>
<dbReference type="Gene3D" id="3.30.40.10">
    <property type="entry name" value="Zinc/RING finger domain, C3HC4 (zinc finger)"/>
    <property type="match status" value="1"/>
</dbReference>
<keyword evidence="3" id="KW-0479">Metal-binding</keyword>
<reference evidence="13" key="1">
    <citation type="submission" date="2021-09" db="EMBL/GenBank/DDBJ databases">
        <authorList>
            <consortium name="AG Swart"/>
            <person name="Singh M."/>
            <person name="Singh A."/>
            <person name="Seah K."/>
            <person name="Emmerich C."/>
        </authorList>
    </citation>
    <scope>NUCLEOTIDE SEQUENCE</scope>
    <source>
        <strain evidence="13">ATCC30299</strain>
    </source>
</reference>
<feature type="domain" description="RING-type" evidence="12">
    <location>
        <begin position="352"/>
        <end position="393"/>
    </location>
</feature>
<comment type="caution">
    <text evidence="13">The sequence shown here is derived from an EMBL/GenBank/DDBJ whole genome shotgun (WGS) entry which is preliminary data.</text>
</comment>
<evidence type="ECO:0000256" key="9">
    <source>
        <dbReference type="PROSITE-ProRule" id="PRU00175"/>
    </source>
</evidence>
<keyword evidence="2 10" id="KW-0812">Transmembrane</keyword>
<evidence type="ECO:0000256" key="6">
    <source>
        <dbReference type="ARBA" id="ARBA00022989"/>
    </source>
</evidence>
<organism evidence="13 14">
    <name type="scientific">Blepharisma stoltei</name>
    <dbReference type="NCBI Taxonomy" id="1481888"/>
    <lineage>
        <taxon>Eukaryota</taxon>
        <taxon>Sar</taxon>
        <taxon>Alveolata</taxon>
        <taxon>Ciliophora</taxon>
        <taxon>Postciliodesmatophora</taxon>
        <taxon>Heterotrichea</taxon>
        <taxon>Heterotrichida</taxon>
        <taxon>Blepharismidae</taxon>
        <taxon>Blepharisma</taxon>
    </lineage>
</organism>
<accession>A0AAU9JD46</accession>
<dbReference type="AlphaFoldDB" id="A0AAU9JD46"/>
<dbReference type="SMART" id="SM00184">
    <property type="entry name" value="RING"/>
    <property type="match status" value="1"/>
</dbReference>
<keyword evidence="7 10" id="KW-0472">Membrane</keyword>
<evidence type="ECO:0000259" key="12">
    <source>
        <dbReference type="PROSITE" id="PS50089"/>
    </source>
</evidence>
<dbReference type="InterPro" id="IPR013083">
    <property type="entry name" value="Znf_RING/FYVE/PHD"/>
</dbReference>
<proteinExistence type="predicted"/>
<sequence length="461" mass="52393">MLEFLVLFTLAAGQCVITQRESIEICLLDLSKQRAPNSSGNLVIQLSSKDISVPLLLLINKNWDPLFRFNATVDNYQVNASYSDFEAWSQNLPNSYIKLPNSSLNSNDILHIGIYSEVMGVTYTISWTQSQSNECTPQCVASNGRCTNSGSCECDSGPYSGYDCGVPFTGLMANDTGEDLEVMAGSWAFFYFNLSYTKDFTLKISNPSGDPRFYFKLFTEDQYLPSMFYAWLQMWFGDDETAISYDFPNGENLLWTFSVLCRGSIPCKFTLKESTYSDSSKNYIWLVVAIVVTVCLVCFLIPIAIRTLIRYRSIRMAQIIADRRANPLTPEEMEKLFPEKEWSTLGKEKESCAICLEDFEAEARVRMLSCEHFFHTKCIDEWAQTNAKCPLCKKNLSQENLEAQESERVDQAENLLEPQIVPRIAFASSIDNDEHDTNQETPIIEPLQKEQSDKTEIIDIN</sequence>
<keyword evidence="14" id="KW-1185">Reference proteome</keyword>
<dbReference type="SUPFAM" id="SSF57850">
    <property type="entry name" value="RING/U-box"/>
    <property type="match status" value="1"/>
</dbReference>
<evidence type="ECO:0000256" key="5">
    <source>
        <dbReference type="ARBA" id="ARBA00022833"/>
    </source>
</evidence>
<dbReference type="PANTHER" id="PTHR46539">
    <property type="entry name" value="E3 UBIQUITIN-PROTEIN LIGASE ATL42"/>
    <property type="match status" value="1"/>
</dbReference>
<feature type="transmembrane region" description="Helical" evidence="10">
    <location>
        <begin position="283"/>
        <end position="305"/>
    </location>
</feature>
<keyword evidence="8" id="KW-0245">EGF-like domain</keyword>
<name>A0AAU9JD46_9CILI</name>
<keyword evidence="6 10" id="KW-1133">Transmembrane helix</keyword>
<gene>
    <name evidence="13" type="ORF">BSTOLATCC_MIC30330</name>
</gene>
<dbReference type="GO" id="GO:0008270">
    <property type="term" value="F:zinc ion binding"/>
    <property type="evidence" value="ECO:0007669"/>
    <property type="project" value="UniProtKB-KW"/>
</dbReference>
<evidence type="ECO:0008006" key="15">
    <source>
        <dbReference type="Google" id="ProtNLM"/>
    </source>
</evidence>
<dbReference type="InterPro" id="IPR001841">
    <property type="entry name" value="Znf_RING"/>
</dbReference>
<evidence type="ECO:0000256" key="2">
    <source>
        <dbReference type="ARBA" id="ARBA00022692"/>
    </source>
</evidence>
<protein>
    <recommendedName>
        <fullName evidence="15">RING-type domain-containing protein</fullName>
    </recommendedName>
</protein>
<dbReference type="PROSITE" id="PS50026">
    <property type="entry name" value="EGF_3"/>
    <property type="match status" value="1"/>
</dbReference>
<feature type="domain" description="EGF-like" evidence="11">
    <location>
        <begin position="131"/>
        <end position="165"/>
    </location>
</feature>
<dbReference type="PROSITE" id="PS50089">
    <property type="entry name" value="ZF_RING_2"/>
    <property type="match status" value="1"/>
</dbReference>
<evidence type="ECO:0000256" key="8">
    <source>
        <dbReference type="PROSITE-ProRule" id="PRU00076"/>
    </source>
</evidence>
<dbReference type="Proteomes" id="UP001162131">
    <property type="component" value="Unassembled WGS sequence"/>
</dbReference>
<evidence type="ECO:0000256" key="10">
    <source>
        <dbReference type="SAM" id="Phobius"/>
    </source>
</evidence>
<evidence type="ECO:0000313" key="14">
    <source>
        <dbReference type="Proteomes" id="UP001162131"/>
    </source>
</evidence>
<comment type="caution">
    <text evidence="8">Lacks conserved residue(s) required for the propagation of feature annotation.</text>
</comment>
<evidence type="ECO:0000256" key="4">
    <source>
        <dbReference type="ARBA" id="ARBA00022771"/>
    </source>
</evidence>
<dbReference type="EMBL" id="CAJZBQ010000030">
    <property type="protein sequence ID" value="CAG9321944.1"/>
    <property type="molecule type" value="Genomic_DNA"/>
</dbReference>
<evidence type="ECO:0000256" key="1">
    <source>
        <dbReference type="ARBA" id="ARBA00004370"/>
    </source>
</evidence>
<dbReference type="Pfam" id="PF13639">
    <property type="entry name" value="zf-RING_2"/>
    <property type="match status" value="1"/>
</dbReference>
<dbReference type="InterPro" id="IPR000742">
    <property type="entry name" value="EGF"/>
</dbReference>
<dbReference type="PANTHER" id="PTHR46539:SF1">
    <property type="entry name" value="E3 UBIQUITIN-PROTEIN LIGASE ATL42"/>
    <property type="match status" value="1"/>
</dbReference>
<evidence type="ECO:0000256" key="7">
    <source>
        <dbReference type="ARBA" id="ARBA00023136"/>
    </source>
</evidence>
<evidence type="ECO:0000256" key="3">
    <source>
        <dbReference type="ARBA" id="ARBA00022723"/>
    </source>
</evidence>
<evidence type="ECO:0000313" key="13">
    <source>
        <dbReference type="EMBL" id="CAG9321944.1"/>
    </source>
</evidence>
<evidence type="ECO:0000259" key="11">
    <source>
        <dbReference type="PROSITE" id="PS50026"/>
    </source>
</evidence>
<keyword evidence="5" id="KW-0862">Zinc</keyword>
<comment type="subcellular location">
    <subcellularLocation>
        <location evidence="1">Membrane</location>
    </subcellularLocation>
</comment>